<dbReference type="EMBL" id="JAOZFE010000004">
    <property type="protein sequence ID" value="MCW0953386.1"/>
    <property type="molecule type" value="Genomic_DNA"/>
</dbReference>
<evidence type="ECO:0000259" key="1">
    <source>
        <dbReference type="Pfam" id="PF06445"/>
    </source>
</evidence>
<accession>A0ABT3E4N8</accession>
<sequence length="223" mass="25173">MDTPTKFDFKKTPTYKATKKTQIITRPSLLALTIAGTGDPNQEGFQTDIQAMYTFAYGIKMAYKKMMANDIFSSLEVNETIDDYVVPPLAGYWTISEEAQLLGAWDKSDLVYRLELVIPDAVPLDFIHERMDAIKAEKVAENPRINDVVLATLPAETVAHILHVGPYDDEPTSFTMLEAAIQTDGYRRINKEHREIYLSDTRRTAPEKLKTILEVAVSPTEIQ</sequence>
<dbReference type="InterPro" id="IPR029442">
    <property type="entry name" value="GyrI-like"/>
</dbReference>
<dbReference type="SUPFAM" id="SSF55136">
    <property type="entry name" value="Probable bacterial effector-binding domain"/>
    <property type="match status" value="1"/>
</dbReference>
<evidence type="ECO:0000313" key="3">
    <source>
        <dbReference type="Proteomes" id="UP001526225"/>
    </source>
</evidence>
<comment type="caution">
    <text evidence="2">The sequence shown here is derived from an EMBL/GenBank/DDBJ whole genome shotgun (WGS) entry which is preliminary data.</text>
</comment>
<organism evidence="2 3">
    <name type="scientific">Weissella ceti</name>
    <dbReference type="NCBI Taxonomy" id="759620"/>
    <lineage>
        <taxon>Bacteria</taxon>
        <taxon>Bacillati</taxon>
        <taxon>Bacillota</taxon>
        <taxon>Bacilli</taxon>
        <taxon>Lactobacillales</taxon>
        <taxon>Lactobacillaceae</taxon>
        <taxon>Weissella</taxon>
    </lineage>
</organism>
<name>A0ABT3E4N8_9LACO</name>
<keyword evidence="3" id="KW-1185">Reference proteome</keyword>
<protein>
    <submittedName>
        <fullName evidence="2">GyrI-like domain-containing protein</fullName>
    </submittedName>
</protein>
<dbReference type="RefSeq" id="WP_213408902.1">
    <property type="nucleotide sequence ID" value="NZ_CP074441.1"/>
</dbReference>
<dbReference type="InterPro" id="IPR011256">
    <property type="entry name" value="Reg_factor_effector_dom_sf"/>
</dbReference>
<proteinExistence type="predicted"/>
<dbReference type="Proteomes" id="UP001526225">
    <property type="component" value="Unassembled WGS sequence"/>
</dbReference>
<reference evidence="2 3" key="1">
    <citation type="submission" date="2022-10" db="EMBL/GenBank/DDBJ databases">
        <title>Weissella fermenti sp. nov., isolated from fermented cabbage.</title>
        <authorList>
            <person name="Lee J.K."/>
            <person name="Baek J.H."/>
            <person name="Choi D.G."/>
            <person name="Kim J.M."/>
            <person name="Jeon C.O."/>
        </authorList>
    </citation>
    <scope>NUCLEOTIDE SEQUENCE [LARGE SCALE GENOMIC DNA]</scope>
    <source>
        <strain evidence="2 3">KACC 18534</strain>
    </source>
</reference>
<dbReference type="Gene3D" id="3.20.80.10">
    <property type="entry name" value="Regulatory factor, effector binding domain"/>
    <property type="match status" value="1"/>
</dbReference>
<evidence type="ECO:0000313" key="2">
    <source>
        <dbReference type="EMBL" id="MCW0953386.1"/>
    </source>
</evidence>
<feature type="domain" description="GyrI-like small molecule binding" evidence="1">
    <location>
        <begin position="21"/>
        <end position="212"/>
    </location>
</feature>
<gene>
    <name evidence="2" type="ORF">OIT44_04770</name>
</gene>
<dbReference type="Pfam" id="PF06445">
    <property type="entry name" value="GyrI-like"/>
    <property type="match status" value="1"/>
</dbReference>